<organism evidence="1 2">
    <name type="scientific">Diphasiastrum complanatum</name>
    <name type="common">Issler's clubmoss</name>
    <name type="synonym">Lycopodium complanatum</name>
    <dbReference type="NCBI Taxonomy" id="34168"/>
    <lineage>
        <taxon>Eukaryota</taxon>
        <taxon>Viridiplantae</taxon>
        <taxon>Streptophyta</taxon>
        <taxon>Embryophyta</taxon>
        <taxon>Tracheophyta</taxon>
        <taxon>Lycopodiopsida</taxon>
        <taxon>Lycopodiales</taxon>
        <taxon>Lycopodiaceae</taxon>
        <taxon>Lycopodioideae</taxon>
        <taxon>Diphasiastrum</taxon>
    </lineage>
</organism>
<accession>A0ACC2BN41</accession>
<keyword evidence="2" id="KW-1185">Reference proteome</keyword>
<dbReference type="Proteomes" id="UP001162992">
    <property type="component" value="Chromosome 14"/>
</dbReference>
<name>A0ACC2BN41_DIPCM</name>
<dbReference type="EMBL" id="CM055105">
    <property type="protein sequence ID" value="KAJ7530919.1"/>
    <property type="molecule type" value="Genomic_DNA"/>
</dbReference>
<comment type="caution">
    <text evidence="1">The sequence shown here is derived from an EMBL/GenBank/DDBJ whole genome shotgun (WGS) entry which is preliminary data.</text>
</comment>
<evidence type="ECO:0000313" key="2">
    <source>
        <dbReference type="Proteomes" id="UP001162992"/>
    </source>
</evidence>
<protein>
    <submittedName>
        <fullName evidence="1">Uncharacterized protein</fullName>
    </submittedName>
</protein>
<reference evidence="2" key="1">
    <citation type="journal article" date="2024" name="Proc. Natl. Acad. Sci. U.S.A.">
        <title>Extraordinary preservation of gene collinearity over three hundred million years revealed in homosporous lycophytes.</title>
        <authorList>
            <person name="Li C."/>
            <person name="Wickell D."/>
            <person name="Kuo L.Y."/>
            <person name="Chen X."/>
            <person name="Nie B."/>
            <person name="Liao X."/>
            <person name="Peng D."/>
            <person name="Ji J."/>
            <person name="Jenkins J."/>
            <person name="Williams M."/>
            <person name="Shu S."/>
            <person name="Plott C."/>
            <person name="Barry K."/>
            <person name="Rajasekar S."/>
            <person name="Grimwood J."/>
            <person name="Han X."/>
            <person name="Sun S."/>
            <person name="Hou Z."/>
            <person name="He W."/>
            <person name="Dai G."/>
            <person name="Sun C."/>
            <person name="Schmutz J."/>
            <person name="Leebens-Mack J.H."/>
            <person name="Li F.W."/>
            <person name="Wang L."/>
        </authorList>
    </citation>
    <scope>NUCLEOTIDE SEQUENCE [LARGE SCALE GENOMIC DNA]</scope>
    <source>
        <strain evidence="2">cv. PW_Plant_1</strain>
    </source>
</reference>
<sequence length="177" mass="19218">MGNTATIICGVRPEKELITVLQANGKVLEFSQKVRAAELIVGHPHHFLCNASAILSGERGKMLPPRAVLQRGKIYLLLPLPGARHSSTKGSSSSSEGDELQQANTMCDNARSAVARRTTKFVISKQYLDKILLHNDGKVKELNRGPAAAPKQTITVKRRSTMSWAPALESIPEVAAR</sequence>
<proteinExistence type="predicted"/>
<gene>
    <name evidence="1" type="ORF">O6H91_14G024700</name>
</gene>
<evidence type="ECO:0000313" key="1">
    <source>
        <dbReference type="EMBL" id="KAJ7530919.1"/>
    </source>
</evidence>